<dbReference type="CDD" id="cd14014">
    <property type="entry name" value="STKc_PknB_like"/>
    <property type="match status" value="1"/>
</dbReference>
<proteinExistence type="predicted"/>
<protein>
    <submittedName>
        <fullName evidence="9">Serine/threonine protein kinase</fullName>
    </submittedName>
</protein>
<feature type="compositionally biased region" description="Low complexity" evidence="6">
    <location>
        <begin position="469"/>
        <end position="491"/>
    </location>
</feature>
<keyword evidence="1" id="KW-0808">Transferase</keyword>
<keyword evidence="2 5" id="KW-0547">Nucleotide-binding</keyword>
<feature type="transmembrane region" description="Helical" evidence="7">
    <location>
        <begin position="655"/>
        <end position="676"/>
    </location>
</feature>
<dbReference type="PANTHER" id="PTHR43289">
    <property type="entry name" value="MITOGEN-ACTIVATED PROTEIN KINASE KINASE KINASE 20-RELATED"/>
    <property type="match status" value="1"/>
</dbReference>
<accession>A0ABX6A5U6</accession>
<feature type="region of interest" description="Disordered" evidence="6">
    <location>
        <begin position="1"/>
        <end position="26"/>
    </location>
</feature>
<keyword evidence="7" id="KW-0812">Transmembrane</keyword>
<feature type="compositionally biased region" description="Low complexity" evidence="6">
    <location>
        <begin position="321"/>
        <end position="330"/>
    </location>
</feature>
<dbReference type="SUPFAM" id="SSF56112">
    <property type="entry name" value="Protein kinase-like (PK-like)"/>
    <property type="match status" value="1"/>
</dbReference>
<dbReference type="InterPro" id="IPR008271">
    <property type="entry name" value="Ser/Thr_kinase_AS"/>
</dbReference>
<feature type="domain" description="Protein kinase" evidence="8">
    <location>
        <begin position="45"/>
        <end position="313"/>
    </location>
</feature>
<evidence type="ECO:0000313" key="10">
    <source>
        <dbReference type="Proteomes" id="UP000323865"/>
    </source>
</evidence>
<dbReference type="GO" id="GO:0004674">
    <property type="term" value="F:protein serine/threonine kinase activity"/>
    <property type="evidence" value="ECO:0007669"/>
    <property type="project" value="UniProtKB-KW"/>
</dbReference>
<feature type="transmembrane region" description="Helical" evidence="7">
    <location>
        <begin position="561"/>
        <end position="581"/>
    </location>
</feature>
<feature type="compositionally biased region" description="Gly residues" evidence="6">
    <location>
        <begin position="344"/>
        <end position="356"/>
    </location>
</feature>
<feature type="transmembrane region" description="Helical" evidence="7">
    <location>
        <begin position="615"/>
        <end position="634"/>
    </location>
</feature>
<evidence type="ECO:0000256" key="1">
    <source>
        <dbReference type="ARBA" id="ARBA00022679"/>
    </source>
</evidence>
<feature type="compositionally biased region" description="Pro residues" evidence="6">
    <location>
        <begin position="458"/>
        <end position="468"/>
    </location>
</feature>
<evidence type="ECO:0000256" key="7">
    <source>
        <dbReference type="SAM" id="Phobius"/>
    </source>
</evidence>
<keyword evidence="7" id="KW-0472">Membrane</keyword>
<feature type="compositionally biased region" description="Low complexity" evidence="6">
    <location>
        <begin position="357"/>
        <end position="383"/>
    </location>
</feature>
<dbReference type="InterPro" id="IPR017441">
    <property type="entry name" value="Protein_kinase_ATP_BS"/>
</dbReference>
<evidence type="ECO:0000256" key="2">
    <source>
        <dbReference type="ARBA" id="ARBA00022741"/>
    </source>
</evidence>
<evidence type="ECO:0000259" key="8">
    <source>
        <dbReference type="PROSITE" id="PS50011"/>
    </source>
</evidence>
<dbReference type="PROSITE" id="PS50011">
    <property type="entry name" value="PROTEIN_KINASE_DOM"/>
    <property type="match status" value="1"/>
</dbReference>
<keyword evidence="9" id="KW-0723">Serine/threonine-protein kinase</keyword>
<dbReference type="Pfam" id="PF00069">
    <property type="entry name" value="Pkinase"/>
    <property type="match status" value="1"/>
</dbReference>
<dbReference type="PROSITE" id="PS00107">
    <property type="entry name" value="PROTEIN_KINASE_ATP"/>
    <property type="match status" value="1"/>
</dbReference>
<dbReference type="SMART" id="SM00220">
    <property type="entry name" value="S_TKc"/>
    <property type="match status" value="1"/>
</dbReference>
<feature type="binding site" evidence="5">
    <location>
        <position position="73"/>
    </location>
    <ligand>
        <name>ATP</name>
        <dbReference type="ChEBI" id="CHEBI:30616"/>
    </ligand>
</feature>
<dbReference type="Gene3D" id="1.10.510.10">
    <property type="entry name" value="Transferase(Phosphotransferase) domain 1"/>
    <property type="match status" value="1"/>
</dbReference>
<evidence type="ECO:0000256" key="3">
    <source>
        <dbReference type="ARBA" id="ARBA00022777"/>
    </source>
</evidence>
<keyword evidence="4 5" id="KW-0067">ATP-binding</keyword>
<dbReference type="PANTHER" id="PTHR43289:SF34">
    <property type="entry name" value="SERINE_THREONINE-PROTEIN KINASE YBDM-RELATED"/>
    <property type="match status" value="1"/>
</dbReference>
<evidence type="ECO:0000256" key="5">
    <source>
        <dbReference type="PROSITE-ProRule" id="PRU10141"/>
    </source>
</evidence>
<feature type="region of interest" description="Disordered" evidence="6">
    <location>
        <begin position="319"/>
        <end position="396"/>
    </location>
</feature>
<feature type="transmembrane region" description="Helical" evidence="7">
    <location>
        <begin position="510"/>
        <end position="541"/>
    </location>
</feature>
<sequence>MRRIGSMGRMSTPTNPGGNVGARTPQRRPSFYESHLREMLADSGYAIHERIGSGGMGIVYRATDAAGLDVALKVLRPEIAGDERARARLSREMRALQRVNHPNVSRVLDAEFDLDVAFLVTEYISGPTFQKVIDDWGHLPLRCVREIGLPLGKALLDVHEKGIVHRDLKPSNIMLRTGHGSHFDFDIDPVDPVIIDFGIAQAAEESRMTSTGLMMGTISYLAPEVISNNIVDAAADWWAWAAMLAHAAIGFPPFGKGRLGTVYNLATMGGPDLEGLPEPCVEWFKGAFAPEPADRTPPEKLMEALEHDVDAWVYGNYDPTSSSLSSPSRSAELPTSRIEAGERGTPGGPIGAGASGLGAAESTDAAARAAEATAPIPPHSSLSPGGGEEESTGAMRDATDELDDTDEWDVSNEDPTQVMPVLDETPTAKFAPISTPAAPPTPHYEGATQGWQASDHMPQPPAPTPAPQSPYQQAPIAPQPYGAQNYGMPPQGFMPPPVPYHLREPERRTVLVLLGMVLFTAFGALVPLAALILLVLMTALARTWQRSWIASEKGTDKGRSSGSITTAAVLLAAPRLILALLEAILQALIPVIVTAGVLLAIDAAIVWLTNFELHYAIYAGVLVGVTTLSLWWGIGARTTRYGGHRLVHAAAPSGLWTAIIAALLILLIVAVGFTLASRGGTIDYFPYVGEFRLEDISPWRR</sequence>
<keyword evidence="7" id="KW-1133">Transmembrane helix</keyword>
<evidence type="ECO:0000256" key="4">
    <source>
        <dbReference type="ARBA" id="ARBA00022840"/>
    </source>
</evidence>
<evidence type="ECO:0000313" key="9">
    <source>
        <dbReference type="EMBL" id="QEU12589.1"/>
    </source>
</evidence>
<evidence type="ECO:0000256" key="6">
    <source>
        <dbReference type="SAM" id="MobiDB-lite"/>
    </source>
</evidence>
<keyword evidence="10" id="KW-1185">Reference proteome</keyword>
<dbReference type="PROSITE" id="PS00108">
    <property type="entry name" value="PROTEIN_KINASE_ST"/>
    <property type="match status" value="1"/>
</dbReference>
<organism evidence="9 10">
    <name type="scientific">Dermabacter vaginalis</name>
    <dbReference type="NCBI Taxonomy" id="1630135"/>
    <lineage>
        <taxon>Bacteria</taxon>
        <taxon>Bacillati</taxon>
        <taxon>Actinomycetota</taxon>
        <taxon>Actinomycetes</taxon>
        <taxon>Micrococcales</taxon>
        <taxon>Dermabacteraceae</taxon>
        <taxon>Dermabacter</taxon>
    </lineage>
</organism>
<keyword evidence="3 9" id="KW-0418">Kinase</keyword>
<dbReference type="EMBL" id="CP044108">
    <property type="protein sequence ID" value="QEU12589.1"/>
    <property type="molecule type" value="Genomic_DNA"/>
</dbReference>
<feature type="region of interest" description="Disordered" evidence="6">
    <location>
        <begin position="430"/>
        <end position="492"/>
    </location>
</feature>
<dbReference type="InterPro" id="IPR011009">
    <property type="entry name" value="Kinase-like_dom_sf"/>
</dbReference>
<feature type="transmembrane region" description="Helical" evidence="7">
    <location>
        <begin position="588"/>
        <end position="609"/>
    </location>
</feature>
<name>A0ABX6A5U6_9MICO</name>
<dbReference type="Gene3D" id="3.30.200.20">
    <property type="entry name" value="Phosphorylase Kinase, domain 1"/>
    <property type="match status" value="1"/>
</dbReference>
<reference evidence="9 10" key="1">
    <citation type="submission" date="2019-09" db="EMBL/GenBank/DDBJ databases">
        <title>FDA dAtabase for Regulatory Grade micrObial Sequences (FDA-ARGOS): Supporting development and validation of Infectious Disease Dx tests.</title>
        <authorList>
            <person name="Sciortino C."/>
            <person name="Tallon L."/>
            <person name="Sadzewicz L."/>
            <person name="Vavikolanu K."/>
            <person name="Mehta A."/>
            <person name="Aluvathingal J."/>
            <person name="Nadendla S."/>
            <person name="Nandy P."/>
            <person name="Geyer C."/>
            <person name="Yan Y."/>
            <person name="Sichtig H."/>
        </authorList>
    </citation>
    <scope>NUCLEOTIDE SEQUENCE [LARGE SCALE GENOMIC DNA]</scope>
    <source>
        <strain evidence="9 10">FDAARGOS_640</strain>
    </source>
</reference>
<dbReference type="Proteomes" id="UP000323865">
    <property type="component" value="Chromosome"/>
</dbReference>
<gene>
    <name evidence="9" type="ORF">FOB48_09920</name>
</gene>
<dbReference type="InterPro" id="IPR000719">
    <property type="entry name" value="Prot_kinase_dom"/>
</dbReference>